<comment type="similarity">
    <text evidence="1">Belongs to the CAPAB/TerDEXZ family.</text>
</comment>
<feature type="compositionally biased region" description="Polar residues" evidence="2">
    <location>
        <begin position="211"/>
        <end position="222"/>
    </location>
</feature>
<evidence type="ECO:0000313" key="5">
    <source>
        <dbReference type="Proteomes" id="UP001551329"/>
    </source>
</evidence>
<sequence>MLRGLIKGDNAFVPTAALRVAVRSGVDVAALLVTEQGRVRGDSDIVFDGAPAHPSGAVRLTGAEDGTVWLDADLTGAEEAVTRVLLVVSTEEGALRDAHGLSVEVFGPDGATVVAYEVIDAGDETAMVLAELYRRSGGWKFRAVGQGYVDGLTGLAVDHGVDVSEEPRETPAQAPVAAPAQAPARIRRPTRDELLDMTPDQIRALREELTRAQTSATETTQGPARAQAPLTASPPPVPRPDPSVWTHGPVFEQRTVTGRHSDVITVKDLPPGPVMVEVTLEGDGHQAMWPLDASNTKGRYLINHGDKGFRGRMLTTVPANGTLRLQLQASDSWQVRVLPLAAARRLTEDTLECEGPELLLHTGGIADATFRYRGKSNFVVFLYRLAGHTDSTTLPKHGTAAINEIGARRDTVPLPEGPVLVQVSMAEGPWSVRLKDVQPYGSGRDGDSSAKLPAPRRALGWLRRAGH</sequence>
<comment type="caution">
    <text evidence="4">The sequence shown here is derived from an EMBL/GenBank/DDBJ whole genome shotgun (WGS) entry which is preliminary data.</text>
</comment>
<feature type="domain" description="TerD" evidence="3">
    <location>
        <begin position="26"/>
        <end position="158"/>
    </location>
</feature>
<dbReference type="Gene3D" id="2.60.60.30">
    <property type="entry name" value="sav2460 like domains"/>
    <property type="match status" value="1"/>
</dbReference>
<name>A0ABV3C8R3_9ACTN</name>
<accession>A0ABV3C8R3</accession>
<dbReference type="PANTHER" id="PTHR32097:SF4">
    <property type="entry name" value="GENERAL STRESS PROTEIN 16U"/>
    <property type="match status" value="1"/>
</dbReference>
<dbReference type="RefSeq" id="WP_358474774.1">
    <property type="nucleotide sequence ID" value="NZ_JBEZAE010000006.1"/>
</dbReference>
<dbReference type="Pfam" id="PF02342">
    <property type="entry name" value="TerD"/>
    <property type="match status" value="1"/>
</dbReference>
<evidence type="ECO:0000313" key="4">
    <source>
        <dbReference type="EMBL" id="MEU7071173.1"/>
    </source>
</evidence>
<dbReference type="Proteomes" id="UP001551329">
    <property type="component" value="Unassembled WGS sequence"/>
</dbReference>
<feature type="region of interest" description="Disordered" evidence="2">
    <location>
        <begin position="211"/>
        <end position="237"/>
    </location>
</feature>
<keyword evidence="5" id="KW-1185">Reference proteome</keyword>
<dbReference type="InterPro" id="IPR003325">
    <property type="entry name" value="TerD"/>
</dbReference>
<protein>
    <submittedName>
        <fullName evidence="4">TerD family protein</fullName>
    </submittedName>
</protein>
<organism evidence="4 5">
    <name type="scientific">Streptomyces narbonensis</name>
    <dbReference type="NCBI Taxonomy" id="67333"/>
    <lineage>
        <taxon>Bacteria</taxon>
        <taxon>Bacillati</taxon>
        <taxon>Actinomycetota</taxon>
        <taxon>Actinomycetes</taxon>
        <taxon>Kitasatosporales</taxon>
        <taxon>Streptomycetaceae</taxon>
        <taxon>Streptomyces</taxon>
    </lineage>
</organism>
<dbReference type="InterPro" id="IPR051324">
    <property type="entry name" value="Stress/Tellurium_Resist"/>
</dbReference>
<evidence type="ECO:0000256" key="1">
    <source>
        <dbReference type="ARBA" id="ARBA00008775"/>
    </source>
</evidence>
<evidence type="ECO:0000259" key="3">
    <source>
        <dbReference type="Pfam" id="PF02342"/>
    </source>
</evidence>
<dbReference type="PANTHER" id="PTHR32097">
    <property type="entry name" value="CAMP-BINDING PROTEIN 1-RELATED"/>
    <property type="match status" value="1"/>
</dbReference>
<dbReference type="CDD" id="cd06974">
    <property type="entry name" value="TerD_like"/>
    <property type="match status" value="1"/>
</dbReference>
<reference evidence="4 5" key="1">
    <citation type="submission" date="2024-06" db="EMBL/GenBank/DDBJ databases">
        <title>The Natural Products Discovery Center: Release of the First 8490 Sequenced Strains for Exploring Actinobacteria Biosynthetic Diversity.</title>
        <authorList>
            <person name="Kalkreuter E."/>
            <person name="Kautsar S.A."/>
            <person name="Yang D."/>
            <person name="Bader C.D."/>
            <person name="Teijaro C.N."/>
            <person name="Fluegel L."/>
            <person name="Davis C.M."/>
            <person name="Simpson J.R."/>
            <person name="Lauterbach L."/>
            <person name="Steele A.D."/>
            <person name="Gui C."/>
            <person name="Meng S."/>
            <person name="Li G."/>
            <person name="Viehrig K."/>
            <person name="Ye F."/>
            <person name="Su P."/>
            <person name="Kiefer A.F."/>
            <person name="Nichols A."/>
            <person name="Cepeda A.J."/>
            <person name="Yan W."/>
            <person name="Fan B."/>
            <person name="Jiang Y."/>
            <person name="Adhikari A."/>
            <person name="Zheng C.-J."/>
            <person name="Schuster L."/>
            <person name="Cowan T.M."/>
            <person name="Smanski M.J."/>
            <person name="Chevrette M.G."/>
            <person name="De Carvalho L.P.S."/>
            <person name="Shen B."/>
        </authorList>
    </citation>
    <scope>NUCLEOTIDE SEQUENCE [LARGE SCALE GENOMIC DNA]</scope>
    <source>
        <strain evidence="4 5">NPDC045974</strain>
    </source>
</reference>
<evidence type="ECO:0000256" key="2">
    <source>
        <dbReference type="SAM" id="MobiDB-lite"/>
    </source>
</evidence>
<gene>
    <name evidence="4" type="ORF">AB0A88_13640</name>
</gene>
<dbReference type="EMBL" id="JBEZAE010000006">
    <property type="protein sequence ID" value="MEU7071173.1"/>
    <property type="molecule type" value="Genomic_DNA"/>
</dbReference>
<proteinExistence type="inferred from homology"/>